<feature type="region of interest" description="Disordered" evidence="7">
    <location>
        <begin position="241"/>
        <end position="267"/>
    </location>
</feature>
<dbReference type="InterPro" id="IPR007577">
    <property type="entry name" value="GlycoTrfase_DXD_sugar-bd_CS"/>
</dbReference>
<comment type="caution">
    <text evidence="9">The sequence shown here is derived from an EMBL/GenBank/DDBJ whole genome shotgun (WGS) entry which is preliminary data.</text>
</comment>
<dbReference type="AlphaFoldDB" id="A0A830HKW7"/>
<keyword evidence="3" id="KW-0328">Glycosyltransferase</keyword>
<evidence type="ECO:0000256" key="3">
    <source>
        <dbReference type="ARBA" id="ARBA00022676"/>
    </source>
</evidence>
<keyword evidence="10" id="KW-1185">Reference proteome</keyword>
<keyword evidence="4" id="KW-0808">Transferase</keyword>
<evidence type="ECO:0000256" key="5">
    <source>
        <dbReference type="ARBA" id="ARBA00023034"/>
    </source>
</evidence>
<dbReference type="InterPro" id="IPR051981">
    <property type="entry name" value="Glycosyltransf_32"/>
</dbReference>
<dbReference type="Pfam" id="PF04488">
    <property type="entry name" value="Gly_transf_sug"/>
    <property type="match status" value="1"/>
</dbReference>
<dbReference type="GO" id="GO:0000139">
    <property type="term" value="C:Golgi membrane"/>
    <property type="evidence" value="ECO:0007669"/>
    <property type="project" value="UniProtKB-SubCell"/>
</dbReference>
<dbReference type="InterPro" id="IPR029044">
    <property type="entry name" value="Nucleotide-diphossugar_trans"/>
</dbReference>
<gene>
    <name evidence="9" type="ORF">PPROV_000521500</name>
</gene>
<keyword evidence="5" id="KW-0333">Golgi apparatus</keyword>
<dbReference type="Proteomes" id="UP000660262">
    <property type="component" value="Unassembled WGS sequence"/>
</dbReference>
<comment type="subcellular location">
    <subcellularLocation>
        <location evidence="1">Golgi apparatus membrane</location>
        <topology evidence="1">Single-pass type II membrane protein</topology>
    </subcellularLocation>
</comment>
<evidence type="ECO:0000256" key="7">
    <source>
        <dbReference type="SAM" id="MobiDB-lite"/>
    </source>
</evidence>
<dbReference type="Pfam" id="PF04572">
    <property type="entry name" value="Gb3_synth"/>
    <property type="match status" value="1"/>
</dbReference>
<dbReference type="GO" id="GO:0006688">
    <property type="term" value="P:glycosphingolipid biosynthetic process"/>
    <property type="evidence" value="ECO:0007669"/>
    <property type="project" value="TreeGrafter"/>
</dbReference>
<organism evidence="9 10">
    <name type="scientific">Pycnococcus provasolii</name>
    <dbReference type="NCBI Taxonomy" id="41880"/>
    <lineage>
        <taxon>Eukaryota</taxon>
        <taxon>Viridiplantae</taxon>
        <taxon>Chlorophyta</taxon>
        <taxon>Pseudoscourfieldiophyceae</taxon>
        <taxon>Pseudoscourfieldiales</taxon>
        <taxon>Pycnococcaceae</taxon>
        <taxon>Pycnococcus</taxon>
    </lineage>
</organism>
<proteinExistence type="inferred from homology"/>
<dbReference type="Gene3D" id="3.90.550.20">
    <property type="match status" value="1"/>
</dbReference>
<feature type="compositionally biased region" description="Low complexity" evidence="7">
    <location>
        <begin position="241"/>
        <end position="254"/>
    </location>
</feature>
<dbReference type="OrthoDB" id="409543at2759"/>
<evidence type="ECO:0000256" key="1">
    <source>
        <dbReference type="ARBA" id="ARBA00004323"/>
    </source>
</evidence>
<evidence type="ECO:0000313" key="9">
    <source>
        <dbReference type="EMBL" id="GHP06470.1"/>
    </source>
</evidence>
<reference evidence="9" key="1">
    <citation type="submission" date="2020-10" db="EMBL/GenBank/DDBJ databases">
        <title>Unveiling of a novel bifunctional photoreceptor, Dualchrome1, isolated from a cosmopolitan green alga.</title>
        <authorList>
            <person name="Suzuki S."/>
            <person name="Kawachi M."/>
        </authorList>
    </citation>
    <scope>NUCLEOTIDE SEQUENCE</scope>
    <source>
        <strain evidence="9">NIES 2893</strain>
    </source>
</reference>
<evidence type="ECO:0000256" key="6">
    <source>
        <dbReference type="ARBA" id="ARBA00023136"/>
    </source>
</evidence>
<dbReference type="PANTHER" id="PTHR12042">
    <property type="entry name" value="LACTOSYLCERAMIDE 4-ALPHA-GALACTOSYLTRANSFERASE ALPHA- 1,4-GALACTOSYLTRANSFERASE"/>
    <property type="match status" value="1"/>
</dbReference>
<dbReference type="PANTHER" id="PTHR12042:SF21">
    <property type="entry name" value="ALPHA1,4-GALACTOSYLTRANSFERASE 1-RELATED"/>
    <property type="match status" value="1"/>
</dbReference>
<name>A0A830HKW7_9CHLO</name>
<evidence type="ECO:0000313" key="10">
    <source>
        <dbReference type="Proteomes" id="UP000660262"/>
    </source>
</evidence>
<keyword evidence="6" id="KW-0472">Membrane</keyword>
<dbReference type="EMBL" id="BNJQ01000013">
    <property type="protein sequence ID" value="GHP06470.1"/>
    <property type="molecule type" value="Genomic_DNA"/>
</dbReference>
<dbReference type="SUPFAM" id="SSF53448">
    <property type="entry name" value="Nucleotide-diphospho-sugar transferases"/>
    <property type="match status" value="1"/>
</dbReference>
<evidence type="ECO:0000259" key="8">
    <source>
        <dbReference type="Pfam" id="PF04572"/>
    </source>
</evidence>
<protein>
    <recommendedName>
        <fullName evidence="8">Alpha 1,4-glycosyltransferase domain-containing protein</fullName>
    </recommendedName>
</protein>
<comment type="similarity">
    <text evidence="2">Belongs to the glycosyltransferase 32 family.</text>
</comment>
<sequence>MAMCSIESALRHGKPGDTVVLWTLDDESYGIATHVMHERLDYVKDKTNLLVCNVGDLNERMFVDTPLYNWTCTGDFCQNNNSNALRLALLYKFGGTYLDMDIISMRSSASRVGNLAVGYYNNNTMVWHNNAFMQFRSRHPLMWKIMKTFVADFQGNRYGYNGPKLLDRVLYRCMVERMPECSDISYVSEYDHAPLAWKLAFKWMNSTEWEDKTKWPGRGAGTHDEGTWDVGGGDTIGTLFGISPSQPSSSSASAADEEAAADAAIGA</sequence>
<dbReference type="InterPro" id="IPR007652">
    <property type="entry name" value="A1-4-GlycosylTfrase_dom"/>
</dbReference>
<feature type="domain" description="Alpha 1,4-glycosyltransferase" evidence="8">
    <location>
        <begin position="135"/>
        <end position="198"/>
    </location>
</feature>
<accession>A0A830HKW7</accession>
<evidence type="ECO:0000256" key="4">
    <source>
        <dbReference type="ARBA" id="ARBA00022679"/>
    </source>
</evidence>
<evidence type="ECO:0000256" key="2">
    <source>
        <dbReference type="ARBA" id="ARBA00009003"/>
    </source>
</evidence>
<dbReference type="GO" id="GO:0016758">
    <property type="term" value="F:hexosyltransferase activity"/>
    <property type="evidence" value="ECO:0007669"/>
    <property type="project" value="UniProtKB-ARBA"/>
</dbReference>